<sequence length="327" mass="35542">MADVSPDALIGELAESYLNSRCVHVAANLGIADVLSDDPRPVAEVAKTLGVDPTALGRILRHLASLGVFAFEEAGVRNNDASEVLRSDSPSGLLPLTRMLGLPIIWQSLESLEDTVRTGRPGATFHDPAGFFGYLDTHPDESHVYDEGMTAMTVRRIARTIPHYDFSRFGVVADVGGGRGHLLRAVLDAVPAARGILVDRAQVVKDLPPHDRITVQPGSFFTDQLPAADCYLLSNIIHDWADDEALAILRAVRAAAPQDATLLLFEFVVPDDADEFEASDIDLWMLSLVGGRERTLDEYADLLQQAGWRLTRAVPTEVQTIIEAMPS</sequence>
<dbReference type="GO" id="GO:0046983">
    <property type="term" value="F:protein dimerization activity"/>
    <property type="evidence" value="ECO:0007669"/>
    <property type="project" value="InterPro"/>
</dbReference>
<dbReference type="EMBL" id="JADKPO010000013">
    <property type="protein sequence ID" value="MBF4768368.1"/>
    <property type="molecule type" value="Genomic_DNA"/>
</dbReference>
<reference evidence="7" key="1">
    <citation type="submission" date="2020-11" db="EMBL/GenBank/DDBJ databases">
        <title>Nocardioides cynanchi sp. nov., isolated from soil of rhizosphere of Cynanchum wilfordii.</title>
        <authorList>
            <person name="Lee J.-S."/>
            <person name="Suh M.K."/>
            <person name="Kim J.-S."/>
        </authorList>
    </citation>
    <scope>NUCLEOTIDE SEQUENCE</scope>
    <source>
        <strain evidence="7">KCTC 19276</strain>
    </source>
</reference>
<dbReference type="Gene3D" id="1.10.287.1350">
    <property type="match status" value="1"/>
</dbReference>
<dbReference type="InterPro" id="IPR001077">
    <property type="entry name" value="COMT_C"/>
</dbReference>
<evidence type="ECO:0000256" key="2">
    <source>
        <dbReference type="ARBA" id="ARBA00022679"/>
    </source>
</evidence>
<dbReference type="InterPro" id="IPR016461">
    <property type="entry name" value="COMT-like"/>
</dbReference>
<keyword evidence="3" id="KW-0949">S-adenosyl-L-methionine</keyword>
<feature type="active site" description="Proton acceptor" evidence="4">
    <location>
        <position position="238"/>
    </location>
</feature>
<dbReference type="AlphaFoldDB" id="A0A930VP07"/>
<dbReference type="InterPro" id="IPR036390">
    <property type="entry name" value="WH_DNA-bd_sf"/>
</dbReference>
<evidence type="ECO:0000256" key="1">
    <source>
        <dbReference type="ARBA" id="ARBA00022603"/>
    </source>
</evidence>
<dbReference type="Proteomes" id="UP000660668">
    <property type="component" value="Unassembled WGS sequence"/>
</dbReference>
<proteinExistence type="predicted"/>
<evidence type="ECO:0000313" key="7">
    <source>
        <dbReference type="EMBL" id="MBF4768368.1"/>
    </source>
</evidence>
<evidence type="ECO:0000313" key="8">
    <source>
        <dbReference type="Proteomes" id="UP000660668"/>
    </source>
</evidence>
<dbReference type="PIRSF" id="PIRSF005739">
    <property type="entry name" value="O-mtase"/>
    <property type="match status" value="1"/>
</dbReference>
<protein>
    <submittedName>
        <fullName evidence="7">Hydroxyneurosporene methyltransferase</fullName>
    </submittedName>
</protein>
<keyword evidence="1 7" id="KW-0489">Methyltransferase</keyword>
<dbReference type="PROSITE" id="PS51683">
    <property type="entry name" value="SAM_OMT_II"/>
    <property type="match status" value="1"/>
</dbReference>
<accession>A0A930VP07</accession>
<comment type="caution">
    <text evidence="7">The sequence shown here is derived from an EMBL/GenBank/DDBJ whole genome shotgun (WGS) entry which is preliminary data.</text>
</comment>
<gene>
    <name evidence="7" type="ORF">ISU10_11375</name>
</gene>
<evidence type="ECO:0000259" key="6">
    <source>
        <dbReference type="Pfam" id="PF08100"/>
    </source>
</evidence>
<dbReference type="SUPFAM" id="SSF53335">
    <property type="entry name" value="S-adenosyl-L-methionine-dependent methyltransferases"/>
    <property type="match status" value="1"/>
</dbReference>
<feature type="domain" description="O-methyltransferase dimerisation" evidence="6">
    <location>
        <begin position="12"/>
        <end position="85"/>
    </location>
</feature>
<dbReference type="PANTHER" id="PTHR43712:SF2">
    <property type="entry name" value="O-METHYLTRANSFERASE CICE"/>
    <property type="match status" value="1"/>
</dbReference>
<dbReference type="InterPro" id="IPR029063">
    <property type="entry name" value="SAM-dependent_MTases_sf"/>
</dbReference>
<dbReference type="RefSeq" id="WP_194696521.1">
    <property type="nucleotide sequence ID" value="NZ_JADKPO010000013.1"/>
</dbReference>
<keyword evidence="2" id="KW-0808">Transferase</keyword>
<keyword evidence="8" id="KW-1185">Reference proteome</keyword>
<evidence type="ECO:0000256" key="3">
    <source>
        <dbReference type="ARBA" id="ARBA00022691"/>
    </source>
</evidence>
<name>A0A930VP07_9ACTN</name>
<dbReference type="Pfam" id="PF00891">
    <property type="entry name" value="Methyltransf_2"/>
    <property type="match status" value="1"/>
</dbReference>
<evidence type="ECO:0000256" key="4">
    <source>
        <dbReference type="PIRSR" id="PIRSR005739-1"/>
    </source>
</evidence>
<dbReference type="Gene3D" id="1.10.10.10">
    <property type="entry name" value="Winged helix-like DNA-binding domain superfamily/Winged helix DNA-binding domain"/>
    <property type="match status" value="1"/>
</dbReference>
<dbReference type="InterPro" id="IPR036388">
    <property type="entry name" value="WH-like_DNA-bd_sf"/>
</dbReference>
<feature type="domain" description="O-methyltransferase C-terminal" evidence="5">
    <location>
        <begin position="111"/>
        <end position="309"/>
    </location>
</feature>
<organism evidence="7 8">
    <name type="scientific">Nocardioides agariphilus</name>
    <dbReference type="NCBI Taxonomy" id="433664"/>
    <lineage>
        <taxon>Bacteria</taxon>
        <taxon>Bacillati</taxon>
        <taxon>Actinomycetota</taxon>
        <taxon>Actinomycetes</taxon>
        <taxon>Propionibacteriales</taxon>
        <taxon>Nocardioidaceae</taxon>
        <taxon>Nocardioides</taxon>
    </lineage>
</organism>
<dbReference type="InterPro" id="IPR012967">
    <property type="entry name" value="COMT_dimerisation"/>
</dbReference>
<dbReference type="PANTHER" id="PTHR43712">
    <property type="entry name" value="PUTATIVE (AFU_ORTHOLOGUE AFUA_4G14580)-RELATED"/>
    <property type="match status" value="1"/>
</dbReference>
<dbReference type="GO" id="GO:0032259">
    <property type="term" value="P:methylation"/>
    <property type="evidence" value="ECO:0007669"/>
    <property type="project" value="UniProtKB-KW"/>
</dbReference>
<dbReference type="SUPFAM" id="SSF46785">
    <property type="entry name" value="Winged helix' DNA-binding domain"/>
    <property type="match status" value="1"/>
</dbReference>
<dbReference type="GO" id="GO:0008171">
    <property type="term" value="F:O-methyltransferase activity"/>
    <property type="evidence" value="ECO:0007669"/>
    <property type="project" value="InterPro"/>
</dbReference>
<dbReference type="Gene3D" id="3.40.50.150">
    <property type="entry name" value="Vaccinia Virus protein VP39"/>
    <property type="match status" value="1"/>
</dbReference>
<evidence type="ECO:0000259" key="5">
    <source>
        <dbReference type="Pfam" id="PF00891"/>
    </source>
</evidence>
<dbReference type="Pfam" id="PF08100">
    <property type="entry name" value="Dimerisation"/>
    <property type="match status" value="1"/>
</dbReference>